<sequence>MRPGRAFTRTDARATPGARSMPKPLSARLAVPLLAATLLVTAAGCNRRPANASPDGAVRELVERLRLVNGDPATAKSAFELLSKRARTNLAERAQRYSAASGKTIAPEAMIVPSRFVVRFEPQRYAAQISGNHALVEIIGLGPGDRAQVACVFEDEAWRVDLPFPPLPPVQVRPGNN</sequence>
<accession>A0A4U1JEZ3</accession>
<organism evidence="2 3">
    <name type="scientific">Polyangium fumosum</name>
    <dbReference type="NCBI Taxonomy" id="889272"/>
    <lineage>
        <taxon>Bacteria</taxon>
        <taxon>Pseudomonadati</taxon>
        <taxon>Myxococcota</taxon>
        <taxon>Polyangia</taxon>
        <taxon>Polyangiales</taxon>
        <taxon>Polyangiaceae</taxon>
        <taxon>Polyangium</taxon>
    </lineage>
</organism>
<proteinExistence type="predicted"/>
<reference evidence="2 3" key="1">
    <citation type="submission" date="2019-04" db="EMBL/GenBank/DDBJ databases">
        <authorList>
            <person name="Li Y."/>
            <person name="Wang J."/>
        </authorList>
    </citation>
    <scope>NUCLEOTIDE SEQUENCE [LARGE SCALE GENOMIC DNA]</scope>
    <source>
        <strain evidence="2 3">DSM 14668</strain>
    </source>
</reference>
<evidence type="ECO:0000256" key="1">
    <source>
        <dbReference type="SAM" id="MobiDB-lite"/>
    </source>
</evidence>
<feature type="region of interest" description="Disordered" evidence="1">
    <location>
        <begin position="1"/>
        <end position="23"/>
    </location>
</feature>
<evidence type="ECO:0000313" key="2">
    <source>
        <dbReference type="EMBL" id="TKD09742.1"/>
    </source>
</evidence>
<dbReference type="Proteomes" id="UP000309215">
    <property type="component" value="Unassembled WGS sequence"/>
</dbReference>
<comment type="caution">
    <text evidence="2">The sequence shown here is derived from an EMBL/GenBank/DDBJ whole genome shotgun (WGS) entry which is preliminary data.</text>
</comment>
<protein>
    <submittedName>
        <fullName evidence="2">Uncharacterized protein</fullName>
    </submittedName>
</protein>
<dbReference type="OrthoDB" id="5514523at2"/>
<keyword evidence="3" id="KW-1185">Reference proteome</keyword>
<name>A0A4U1JEZ3_9BACT</name>
<evidence type="ECO:0000313" key="3">
    <source>
        <dbReference type="Proteomes" id="UP000309215"/>
    </source>
</evidence>
<gene>
    <name evidence="2" type="ORF">E8A74_11290</name>
</gene>
<dbReference type="AlphaFoldDB" id="A0A4U1JEZ3"/>
<dbReference type="EMBL" id="SSMQ01000009">
    <property type="protein sequence ID" value="TKD09742.1"/>
    <property type="molecule type" value="Genomic_DNA"/>
</dbReference>